<feature type="domain" description="Protein kinase" evidence="19">
    <location>
        <begin position="576"/>
        <end position="852"/>
    </location>
</feature>
<evidence type="ECO:0000256" key="1">
    <source>
        <dbReference type="ARBA" id="ARBA00004167"/>
    </source>
</evidence>
<protein>
    <recommendedName>
        <fullName evidence="2">non-specific serine/threonine protein kinase</fullName>
        <ecNumber evidence="2">2.7.11.1</ecNumber>
    </recommendedName>
</protein>
<dbReference type="InterPro" id="IPR032675">
    <property type="entry name" value="LRR_dom_sf"/>
</dbReference>
<feature type="binding site" evidence="16">
    <location>
        <position position="603"/>
    </location>
    <ligand>
        <name>ATP</name>
        <dbReference type="ChEBI" id="CHEBI:30616"/>
    </ligand>
</feature>
<evidence type="ECO:0000256" key="2">
    <source>
        <dbReference type="ARBA" id="ARBA00012513"/>
    </source>
</evidence>
<feature type="chain" id="PRO_5045470699" description="non-specific serine/threonine protein kinase" evidence="18">
    <location>
        <begin position="32"/>
        <end position="887"/>
    </location>
</feature>
<keyword evidence="3" id="KW-0723">Serine/threonine-protein kinase</keyword>
<evidence type="ECO:0000256" key="6">
    <source>
        <dbReference type="ARBA" id="ARBA00022692"/>
    </source>
</evidence>
<dbReference type="PROSITE" id="PS50011">
    <property type="entry name" value="PROTEIN_KINASE_DOM"/>
    <property type="match status" value="1"/>
</dbReference>
<evidence type="ECO:0000256" key="10">
    <source>
        <dbReference type="ARBA" id="ARBA00022777"/>
    </source>
</evidence>
<organism evidence="20 21">
    <name type="scientific">Ziziphus jujuba</name>
    <name type="common">Chinese jujube</name>
    <name type="synonym">Ziziphus sativa</name>
    <dbReference type="NCBI Taxonomy" id="326968"/>
    <lineage>
        <taxon>Eukaryota</taxon>
        <taxon>Viridiplantae</taxon>
        <taxon>Streptophyta</taxon>
        <taxon>Embryophyta</taxon>
        <taxon>Tracheophyta</taxon>
        <taxon>Spermatophyta</taxon>
        <taxon>Magnoliopsida</taxon>
        <taxon>eudicotyledons</taxon>
        <taxon>Gunneridae</taxon>
        <taxon>Pentapetalae</taxon>
        <taxon>rosids</taxon>
        <taxon>fabids</taxon>
        <taxon>Rosales</taxon>
        <taxon>Rhamnaceae</taxon>
        <taxon>Paliureae</taxon>
        <taxon>Ziziphus</taxon>
    </lineage>
</organism>
<evidence type="ECO:0000256" key="12">
    <source>
        <dbReference type="ARBA" id="ARBA00022989"/>
    </source>
</evidence>
<dbReference type="Gene3D" id="3.30.200.20">
    <property type="entry name" value="Phosphorylase Kinase, domain 1"/>
    <property type="match status" value="1"/>
</dbReference>
<keyword evidence="12 17" id="KW-1133">Transmembrane helix</keyword>
<dbReference type="InterPro" id="IPR000719">
    <property type="entry name" value="Prot_kinase_dom"/>
</dbReference>
<evidence type="ECO:0000259" key="19">
    <source>
        <dbReference type="PROSITE" id="PS50011"/>
    </source>
</evidence>
<dbReference type="SMART" id="SM00220">
    <property type="entry name" value="S_TKc"/>
    <property type="match status" value="1"/>
</dbReference>
<keyword evidence="4" id="KW-0433">Leucine-rich repeat</keyword>
<evidence type="ECO:0000256" key="15">
    <source>
        <dbReference type="ARBA" id="ARBA00048679"/>
    </source>
</evidence>
<sequence length="887" mass="99696">MEIMMMMLGTLKHFHLALLVATGGFALVAYAQDQAGFISIDCGLPKNSSYVEKTTGLFYISDAEFTDGGESVFLLPDNRGNYQQQMWSLRRFPEGIRNCYRINVTSGVKYLIRASFLYRNYDGKNTLPIFDIHLGANLWDTVNVTNASFSVVKEIIHVPPQNYIHLCLVKTGFSSPIISAIELRPMNNTAYQTQMGSIALVNRFDTGTVEKAYRYPDDIYDRFWDPYNPNNWTSLSNSSLIRNIRVRNSYHPPAIVMSTAATRKNIEDSLDFWLPNDESSSQLYYVYIHFAEIEDLKDHQIREFNISYDDVEDWYGPFSPNYSRTTTVFSPIALEAGRRISIFATRNSTLPPIVNGYEVYKVKEFLQSEADQNDVDAITILKSTYGVKRNWQGDPCTREYLWEGLSCSYHDFEAPRIISLNLSSSGLTGEIPPSVSNLKMIQILDLSNNKFTGSLPDFSQLTNLTVLNLENNILIGSVPAGLVEKWNNNMLLLSVCGNEDLISPVSCKNKQKNMAIIAIVASTVGVFVVLLTVSAIWWGLRRKRQQLIALSSTVENGSLESKKQQFTYSEVLTITKNFEKVLGKGGFGTTYHGHLGDTQVAVKMLSPSAARGHQQFHAEANLLTRVHHRNLTKLVGYCNDGTNTGLIYEYMANGNLQARLSDEYSKILMWEVRLRIALQAAQGLEYLHDGCKPPIVHRDVKSTNILLNENLQAKLSDFGLSKTFSTDSTDKSHISTTVVAGTPGYLDPEYYISNRLNEKSDVYSFGVVLLEIITGRPAISKSHHDRSIHVSNWITSIIRNGDIKRIVDSRLEGNFDINSAWKVVELAINCVSSKSTQRPSMSQVVIELKECLDKGIASTEESGDIDWKDSIETWPLNPITQLSPSVR</sequence>
<keyword evidence="7 18" id="KW-0732">Signal</keyword>
<dbReference type="Gene3D" id="3.80.10.10">
    <property type="entry name" value="Ribonuclease Inhibitor"/>
    <property type="match status" value="1"/>
</dbReference>
<evidence type="ECO:0000256" key="11">
    <source>
        <dbReference type="ARBA" id="ARBA00022840"/>
    </source>
</evidence>
<evidence type="ECO:0000256" key="16">
    <source>
        <dbReference type="PROSITE-ProRule" id="PRU10141"/>
    </source>
</evidence>
<comment type="subcellular location">
    <subcellularLocation>
        <location evidence="1">Membrane</location>
        <topology evidence="1">Single-pass membrane protein</topology>
    </subcellularLocation>
</comment>
<comment type="catalytic activity">
    <reaction evidence="15">
        <text>L-seryl-[protein] + ATP = O-phospho-L-seryl-[protein] + ADP + H(+)</text>
        <dbReference type="Rhea" id="RHEA:17989"/>
        <dbReference type="Rhea" id="RHEA-COMP:9863"/>
        <dbReference type="Rhea" id="RHEA-COMP:11604"/>
        <dbReference type="ChEBI" id="CHEBI:15378"/>
        <dbReference type="ChEBI" id="CHEBI:29999"/>
        <dbReference type="ChEBI" id="CHEBI:30616"/>
        <dbReference type="ChEBI" id="CHEBI:83421"/>
        <dbReference type="ChEBI" id="CHEBI:456216"/>
        <dbReference type="EC" id="2.7.11.1"/>
    </reaction>
</comment>
<dbReference type="SUPFAM" id="SSF52058">
    <property type="entry name" value="L domain-like"/>
    <property type="match status" value="1"/>
</dbReference>
<feature type="signal peptide" evidence="18">
    <location>
        <begin position="1"/>
        <end position="31"/>
    </location>
</feature>
<accession>A0A6P3YUB0</accession>
<dbReference type="InterPro" id="IPR017441">
    <property type="entry name" value="Protein_kinase_ATP_BS"/>
</dbReference>
<proteinExistence type="predicted"/>
<reference evidence="21" key="2">
    <citation type="submission" date="2025-08" db="UniProtKB">
        <authorList>
            <consortium name="RefSeq"/>
        </authorList>
    </citation>
    <scope>IDENTIFICATION</scope>
    <source>
        <tissue evidence="21">Seedling</tissue>
    </source>
</reference>
<feature type="transmembrane region" description="Helical" evidence="17">
    <location>
        <begin position="514"/>
        <end position="540"/>
    </location>
</feature>
<evidence type="ECO:0000256" key="17">
    <source>
        <dbReference type="SAM" id="Phobius"/>
    </source>
</evidence>
<dbReference type="Pfam" id="PF00560">
    <property type="entry name" value="LRR_1"/>
    <property type="match status" value="2"/>
</dbReference>
<keyword evidence="9 16" id="KW-0547">Nucleotide-binding</keyword>
<evidence type="ECO:0000256" key="14">
    <source>
        <dbReference type="ARBA" id="ARBA00047899"/>
    </source>
</evidence>
<keyword evidence="13 17" id="KW-0472">Membrane</keyword>
<comment type="catalytic activity">
    <reaction evidence="14">
        <text>L-threonyl-[protein] + ATP = O-phospho-L-threonyl-[protein] + ADP + H(+)</text>
        <dbReference type="Rhea" id="RHEA:46608"/>
        <dbReference type="Rhea" id="RHEA-COMP:11060"/>
        <dbReference type="Rhea" id="RHEA-COMP:11605"/>
        <dbReference type="ChEBI" id="CHEBI:15378"/>
        <dbReference type="ChEBI" id="CHEBI:30013"/>
        <dbReference type="ChEBI" id="CHEBI:30616"/>
        <dbReference type="ChEBI" id="CHEBI:61977"/>
        <dbReference type="ChEBI" id="CHEBI:456216"/>
        <dbReference type="EC" id="2.7.11.1"/>
    </reaction>
</comment>
<dbReference type="PANTHER" id="PTHR45631">
    <property type="entry name" value="OS07G0107800 PROTEIN-RELATED"/>
    <property type="match status" value="1"/>
</dbReference>
<dbReference type="InterPro" id="IPR001245">
    <property type="entry name" value="Ser-Thr/Tyr_kinase_cat_dom"/>
</dbReference>
<evidence type="ECO:0000313" key="21">
    <source>
        <dbReference type="RefSeq" id="XP_015867311.2"/>
    </source>
</evidence>
<dbReference type="InterPro" id="IPR008271">
    <property type="entry name" value="Ser/Thr_kinase_AS"/>
</dbReference>
<dbReference type="EC" id="2.7.11.1" evidence="2"/>
<dbReference type="PROSITE" id="PS00108">
    <property type="entry name" value="PROTEIN_KINASE_ST"/>
    <property type="match status" value="1"/>
</dbReference>
<dbReference type="RefSeq" id="XP_015867311.2">
    <property type="nucleotide sequence ID" value="XM_016011825.3"/>
</dbReference>
<dbReference type="Pfam" id="PF07714">
    <property type="entry name" value="PK_Tyr_Ser-Thr"/>
    <property type="match status" value="1"/>
</dbReference>
<evidence type="ECO:0000256" key="3">
    <source>
        <dbReference type="ARBA" id="ARBA00022527"/>
    </source>
</evidence>
<keyword evidence="20" id="KW-1185">Reference proteome</keyword>
<evidence type="ECO:0000256" key="7">
    <source>
        <dbReference type="ARBA" id="ARBA00022729"/>
    </source>
</evidence>
<evidence type="ECO:0000313" key="20">
    <source>
        <dbReference type="Proteomes" id="UP001652623"/>
    </source>
</evidence>
<evidence type="ECO:0000256" key="8">
    <source>
        <dbReference type="ARBA" id="ARBA00022737"/>
    </source>
</evidence>
<dbReference type="PANTHER" id="PTHR45631:SF202">
    <property type="entry name" value="SENESCENCE-INDUCED RECEPTOR-LIKE SERINE_THREONINE-PROTEIN KINASE"/>
    <property type="match status" value="1"/>
</dbReference>
<keyword evidence="5" id="KW-0808">Transferase</keyword>
<keyword evidence="6 17" id="KW-0812">Transmembrane</keyword>
<evidence type="ECO:0000256" key="13">
    <source>
        <dbReference type="ARBA" id="ARBA00023136"/>
    </source>
</evidence>
<dbReference type="InterPro" id="IPR024788">
    <property type="entry name" value="Malectin-like_Carb-bd_dom"/>
</dbReference>
<evidence type="ECO:0000256" key="5">
    <source>
        <dbReference type="ARBA" id="ARBA00022679"/>
    </source>
</evidence>
<dbReference type="Gene3D" id="1.10.510.10">
    <property type="entry name" value="Transferase(Phosphotransferase) domain 1"/>
    <property type="match status" value="1"/>
</dbReference>
<dbReference type="GeneID" id="107404822"/>
<keyword evidence="8" id="KW-0677">Repeat</keyword>
<evidence type="ECO:0000256" key="4">
    <source>
        <dbReference type="ARBA" id="ARBA00022614"/>
    </source>
</evidence>
<gene>
    <name evidence="21" type="primary">LOC107404822</name>
</gene>
<reference evidence="20" key="1">
    <citation type="submission" date="2025-05" db="UniProtKB">
        <authorList>
            <consortium name="RefSeq"/>
        </authorList>
    </citation>
    <scope>NUCLEOTIDE SEQUENCE [LARGE SCALE GENOMIC DNA]</scope>
</reference>
<evidence type="ECO:0000256" key="9">
    <source>
        <dbReference type="ARBA" id="ARBA00022741"/>
    </source>
</evidence>
<keyword evidence="11 16" id="KW-0067">ATP-binding</keyword>
<dbReference type="InterPro" id="IPR001611">
    <property type="entry name" value="Leu-rich_rpt"/>
</dbReference>
<dbReference type="PROSITE" id="PS00107">
    <property type="entry name" value="PROTEIN_KINASE_ATP"/>
    <property type="match status" value="1"/>
</dbReference>
<name>A0A6P3YUB0_ZIZJJ</name>
<dbReference type="Pfam" id="PF12819">
    <property type="entry name" value="Malectin_like"/>
    <property type="match status" value="1"/>
</dbReference>
<dbReference type="Proteomes" id="UP001652623">
    <property type="component" value="Chromosome 1"/>
</dbReference>
<evidence type="ECO:0000256" key="18">
    <source>
        <dbReference type="SAM" id="SignalP"/>
    </source>
</evidence>
<dbReference type="InterPro" id="IPR011009">
    <property type="entry name" value="Kinase-like_dom_sf"/>
</dbReference>
<dbReference type="SUPFAM" id="SSF56112">
    <property type="entry name" value="Protein kinase-like (PK-like)"/>
    <property type="match status" value="1"/>
</dbReference>
<keyword evidence="10" id="KW-0418">Kinase</keyword>
<dbReference type="CDD" id="cd14066">
    <property type="entry name" value="STKc_IRAK"/>
    <property type="match status" value="1"/>
</dbReference>